<dbReference type="RefSeq" id="WP_149523711.1">
    <property type="nucleotide sequence ID" value="NZ_VTOU01000004.1"/>
</dbReference>
<reference evidence="2 3" key="1">
    <citation type="submission" date="2019-08" db="EMBL/GenBank/DDBJ databases">
        <authorList>
            <person name="Wang G."/>
            <person name="Xu Z."/>
        </authorList>
    </citation>
    <scope>NUCLEOTIDE SEQUENCE [LARGE SCALE GENOMIC DNA]</scope>
    <source>
        <strain evidence="2 3">ZX</strain>
    </source>
</reference>
<dbReference type="Proteomes" id="UP000322077">
    <property type="component" value="Unassembled WGS sequence"/>
</dbReference>
<organism evidence="2 3">
    <name type="scientific">Sphingomonas montanisoli</name>
    <dbReference type="NCBI Taxonomy" id="2606412"/>
    <lineage>
        <taxon>Bacteria</taxon>
        <taxon>Pseudomonadati</taxon>
        <taxon>Pseudomonadota</taxon>
        <taxon>Alphaproteobacteria</taxon>
        <taxon>Sphingomonadales</taxon>
        <taxon>Sphingomonadaceae</taxon>
        <taxon>Sphingomonas</taxon>
    </lineage>
</organism>
<protein>
    <submittedName>
        <fullName evidence="2">Uncharacterized protein</fullName>
    </submittedName>
</protein>
<keyword evidence="3" id="KW-1185">Reference proteome</keyword>
<keyword evidence="1" id="KW-0472">Membrane</keyword>
<evidence type="ECO:0000313" key="3">
    <source>
        <dbReference type="Proteomes" id="UP000322077"/>
    </source>
</evidence>
<name>A0A5D9C1J8_9SPHN</name>
<proteinExistence type="predicted"/>
<keyword evidence="1" id="KW-0812">Transmembrane</keyword>
<dbReference type="EMBL" id="VTOU01000004">
    <property type="protein sequence ID" value="TZG25172.1"/>
    <property type="molecule type" value="Genomic_DNA"/>
</dbReference>
<keyword evidence="1" id="KW-1133">Transmembrane helix</keyword>
<feature type="transmembrane region" description="Helical" evidence="1">
    <location>
        <begin position="58"/>
        <end position="75"/>
    </location>
</feature>
<evidence type="ECO:0000313" key="2">
    <source>
        <dbReference type="EMBL" id="TZG25172.1"/>
    </source>
</evidence>
<gene>
    <name evidence="2" type="ORF">FYJ91_18150</name>
</gene>
<evidence type="ECO:0000256" key="1">
    <source>
        <dbReference type="SAM" id="Phobius"/>
    </source>
</evidence>
<sequence length="94" mass="11265">MPDGERQYCLFMDGRKYDRNAGCRAHDNAYGIYGGGRERDRRAADLALFRRMRGHRDPMAPVVLFFTTFYGWFFFNYHGTPWRGQLVRKIFPRY</sequence>
<dbReference type="AlphaFoldDB" id="A0A5D9C1J8"/>
<accession>A0A5D9C1J8</accession>
<comment type="caution">
    <text evidence="2">The sequence shown here is derived from an EMBL/GenBank/DDBJ whole genome shotgun (WGS) entry which is preliminary data.</text>
</comment>